<reference evidence="3 4" key="1">
    <citation type="submission" date="2018-06" db="EMBL/GenBank/DDBJ databases">
        <authorList>
            <consortium name="Pathogen Informatics"/>
            <person name="Doyle S."/>
        </authorList>
    </citation>
    <scope>NUCLEOTIDE SEQUENCE [LARGE SCALE GENOMIC DNA]</scope>
    <source>
        <strain evidence="3 4">NCTC10005</strain>
    </source>
</reference>
<dbReference type="GO" id="GO:0047804">
    <property type="term" value="F:cysteine-S-conjugate beta-lyase activity"/>
    <property type="evidence" value="ECO:0007669"/>
    <property type="project" value="InterPro"/>
</dbReference>
<gene>
    <name evidence="3" type="primary">metC_2</name>
    <name evidence="3" type="ORF">NCTC10005_02008</name>
</gene>
<keyword evidence="2 3" id="KW-0456">Lyase</keyword>
<dbReference type="AlphaFoldDB" id="A0A377LUK2"/>
<organism evidence="3 4">
    <name type="scientific">Enterobacter cloacae</name>
    <dbReference type="NCBI Taxonomy" id="550"/>
    <lineage>
        <taxon>Bacteria</taxon>
        <taxon>Pseudomonadati</taxon>
        <taxon>Pseudomonadota</taxon>
        <taxon>Gammaproteobacteria</taxon>
        <taxon>Enterobacterales</taxon>
        <taxon>Enterobacteriaceae</taxon>
        <taxon>Enterobacter</taxon>
        <taxon>Enterobacter cloacae complex</taxon>
    </lineage>
</organism>
<dbReference type="EC" id="4.4.1.8" evidence="3"/>
<dbReference type="PANTHER" id="PTHR43500:SF1">
    <property type="entry name" value="CYSTATHIONINE BETA-LYASE-RELATED"/>
    <property type="match status" value="1"/>
</dbReference>
<dbReference type="PANTHER" id="PTHR43500">
    <property type="entry name" value="CYSTATHIONINE BETA-LYASE-RELATED"/>
    <property type="match status" value="1"/>
</dbReference>
<dbReference type="EMBL" id="UGJB01000004">
    <property type="protein sequence ID" value="STQ09303.1"/>
    <property type="molecule type" value="Genomic_DNA"/>
</dbReference>
<accession>A0A377LUK2</accession>
<dbReference type="InterPro" id="IPR006233">
    <property type="entry name" value="Cys_b_lyase_bac"/>
</dbReference>
<evidence type="ECO:0000256" key="1">
    <source>
        <dbReference type="ARBA" id="ARBA00009077"/>
    </source>
</evidence>
<proteinExistence type="inferred from homology"/>
<protein>
    <submittedName>
        <fullName evidence="3">Cystathionine beta-lyase metC</fullName>
        <ecNumber evidence="3">4.4.1.8</ecNumber>
    </submittedName>
</protein>
<evidence type="ECO:0000313" key="4">
    <source>
        <dbReference type="Proteomes" id="UP000255106"/>
    </source>
</evidence>
<evidence type="ECO:0000313" key="3">
    <source>
        <dbReference type="EMBL" id="STQ09303.1"/>
    </source>
</evidence>
<name>A0A377LUK2_ENTCL</name>
<evidence type="ECO:0000256" key="2">
    <source>
        <dbReference type="ARBA" id="ARBA00023239"/>
    </source>
</evidence>
<dbReference type="GO" id="GO:0019450">
    <property type="term" value="P:L-cysteine catabolic process to pyruvate"/>
    <property type="evidence" value="ECO:0007669"/>
    <property type="project" value="TreeGrafter"/>
</dbReference>
<comment type="similarity">
    <text evidence="1">Belongs to the trans-sulfuration enzymes family.</text>
</comment>
<dbReference type="Proteomes" id="UP000255106">
    <property type="component" value="Unassembled WGS sequence"/>
</dbReference>
<sequence>MTKKHLDTTLVQAGRSKKYTQGSVNSVIQRASSLVFDTVEDKKIATRNRAKRRAVLRTSWQR</sequence>